<dbReference type="Pfam" id="PF04230">
    <property type="entry name" value="PS_pyruv_trans"/>
    <property type="match status" value="1"/>
</dbReference>
<dbReference type="RefSeq" id="WP_090331431.1">
    <property type="nucleotide sequence ID" value="NZ_FNXY01000001.1"/>
</dbReference>
<accession>A0A1H6Q8S0</accession>
<dbReference type="OrthoDB" id="9807674at2"/>
<sequence length="322" mass="37709">MGNFQKLSVLKNKVYDALDPLITQDYVLLDIPDHKNIGDNLIWAGELKYLSRLKYRMLYSSNLYLTDFSKIPNNCTILLNGGGNFGDLWRVVQNFRNKVIQNFPNNKIVIFPVSVHYEDINNLKKDAEIFNSHRDISICVRDIRSYDLLKKNFNSKIFLIPDMAFCLDFNDAVSLQKTNKTLLLLRKDKEANPEIEEIIRHNLNGRSYQTADWPTFSDRVPLTEKFMKVFDKKIAKHLIKVPLLGSLIDPKHGIKNKNSMDNYIRIGVDFINEFDEIYSTRLHVFILSVLLNKKVYIIDNSYGKNSNFYKTWMYDFENVELL</sequence>
<name>A0A1H6Q8S0_9BACT</name>
<organism evidence="2 3">
    <name type="scientific">Dyadobacter koreensis</name>
    <dbReference type="NCBI Taxonomy" id="408657"/>
    <lineage>
        <taxon>Bacteria</taxon>
        <taxon>Pseudomonadati</taxon>
        <taxon>Bacteroidota</taxon>
        <taxon>Cytophagia</taxon>
        <taxon>Cytophagales</taxon>
        <taxon>Spirosomataceae</taxon>
        <taxon>Dyadobacter</taxon>
    </lineage>
</organism>
<evidence type="ECO:0000313" key="3">
    <source>
        <dbReference type="Proteomes" id="UP000199532"/>
    </source>
</evidence>
<proteinExistence type="predicted"/>
<keyword evidence="2" id="KW-0808">Transferase</keyword>
<gene>
    <name evidence="2" type="ORF">SAMN04487995_0412</name>
</gene>
<dbReference type="EMBL" id="FNXY01000001">
    <property type="protein sequence ID" value="SEI40153.1"/>
    <property type="molecule type" value="Genomic_DNA"/>
</dbReference>
<evidence type="ECO:0000259" key="1">
    <source>
        <dbReference type="Pfam" id="PF04230"/>
    </source>
</evidence>
<dbReference type="InterPro" id="IPR007345">
    <property type="entry name" value="Polysacch_pyruvyl_Trfase"/>
</dbReference>
<protein>
    <submittedName>
        <fullName evidence="2">Exopolysaccharide biosynthesis protein EpsI, predicted pyruvyl transferase</fullName>
    </submittedName>
</protein>
<dbReference type="Proteomes" id="UP000199532">
    <property type="component" value="Unassembled WGS sequence"/>
</dbReference>
<evidence type="ECO:0000313" key="2">
    <source>
        <dbReference type="EMBL" id="SEI40153.1"/>
    </source>
</evidence>
<dbReference type="GO" id="GO:0016740">
    <property type="term" value="F:transferase activity"/>
    <property type="evidence" value="ECO:0007669"/>
    <property type="project" value="UniProtKB-KW"/>
</dbReference>
<dbReference type="AlphaFoldDB" id="A0A1H6Q8S0"/>
<reference evidence="2 3" key="1">
    <citation type="submission" date="2016-10" db="EMBL/GenBank/DDBJ databases">
        <authorList>
            <person name="de Groot N.N."/>
        </authorList>
    </citation>
    <scope>NUCLEOTIDE SEQUENCE [LARGE SCALE GENOMIC DNA]</scope>
    <source>
        <strain evidence="2 3">DSM 19938</strain>
    </source>
</reference>
<feature type="domain" description="Polysaccharide pyruvyl transferase" evidence="1">
    <location>
        <begin position="36"/>
        <end position="302"/>
    </location>
</feature>
<dbReference type="STRING" id="408657.SAMN04487995_0412"/>
<keyword evidence="3" id="KW-1185">Reference proteome</keyword>